<organism evidence="1 2">
    <name type="scientific">Rhizoctonia solani</name>
    <dbReference type="NCBI Taxonomy" id="456999"/>
    <lineage>
        <taxon>Eukaryota</taxon>
        <taxon>Fungi</taxon>
        <taxon>Dikarya</taxon>
        <taxon>Basidiomycota</taxon>
        <taxon>Agaricomycotina</taxon>
        <taxon>Agaricomycetes</taxon>
        <taxon>Cantharellales</taxon>
        <taxon>Ceratobasidiaceae</taxon>
        <taxon>Rhizoctonia</taxon>
    </lineage>
</organism>
<dbReference type="EMBL" id="CAJMWV010000841">
    <property type="protein sequence ID" value="CAE6417578.1"/>
    <property type="molecule type" value="Genomic_DNA"/>
</dbReference>
<name>A0A8H3ABL8_9AGAM</name>
<dbReference type="InterPro" id="IPR035918">
    <property type="entry name" value="CytB_endotoxin-like_sf"/>
</dbReference>
<dbReference type="Proteomes" id="UP000663831">
    <property type="component" value="Unassembled WGS sequence"/>
</dbReference>
<dbReference type="AlphaFoldDB" id="A0A8H3ABL8"/>
<evidence type="ECO:0000313" key="2">
    <source>
        <dbReference type="Proteomes" id="UP000663831"/>
    </source>
</evidence>
<dbReference type="SUPFAM" id="SSF55676">
    <property type="entry name" value="CytB endotoxin-like"/>
    <property type="match status" value="1"/>
</dbReference>
<proteinExistence type="predicted"/>
<accession>A0A8H3ABL8</accession>
<gene>
    <name evidence="1" type="ORF">RDB_LOCUS28846</name>
</gene>
<evidence type="ECO:0000313" key="1">
    <source>
        <dbReference type="EMBL" id="CAE6417578.1"/>
    </source>
</evidence>
<reference evidence="1" key="1">
    <citation type="submission" date="2021-01" db="EMBL/GenBank/DDBJ databases">
        <authorList>
            <person name="Kaushik A."/>
        </authorList>
    </citation>
    <scope>NUCLEOTIDE SEQUENCE</scope>
    <source>
        <strain evidence="1">AG3-1AP</strain>
    </source>
</reference>
<dbReference type="Gene3D" id="3.40.198.10">
    <property type="entry name" value="Delta-endotoxin CytB-like"/>
    <property type="match status" value="1"/>
</dbReference>
<comment type="caution">
    <text evidence="1">The sequence shown here is derived from an EMBL/GenBank/DDBJ whole genome shotgun (WGS) entry which is preliminary data.</text>
</comment>
<protein>
    <recommendedName>
        <fullName evidence="3">Delta-endotoxin CytB</fullName>
    </recommendedName>
</protein>
<sequence length="281" mass="31101">MRTYVRVLTIYMTAFSICSVRVVPVVDSTGIVSLSFTRQGHCPSVKHSHNRFISSSMSYSTPSSIEGQNSTRFVWDVLSTLPASLQYTGAQVVRFASDYVKHDVSKGVNSFDWSEFKNAVDDLPGVDLVMEGFSSDPIAPSPVVQLPTVFADALVNKLKMPINEEDVAQTIQTVLERLDYAKQDGVADFRVIPADSTKKPPTKAESAWEYRLLIMAPNTNVQNDFYAQVAVLEVKAQKEHESDWTPLKDDLQATSAHVTLMKLAATKGFRRPVPIIPSTKA</sequence>
<dbReference type="OrthoDB" id="3166440at2759"/>
<evidence type="ECO:0008006" key="3">
    <source>
        <dbReference type="Google" id="ProtNLM"/>
    </source>
</evidence>